<dbReference type="CDD" id="cd06336">
    <property type="entry name" value="PBP1_ABC_ligand_binding-like"/>
    <property type="match status" value="1"/>
</dbReference>
<organism evidence="7 8">
    <name type="scientific">Agaricicola taiwanensis</name>
    <dbReference type="NCBI Taxonomy" id="591372"/>
    <lineage>
        <taxon>Bacteria</taxon>
        <taxon>Pseudomonadati</taxon>
        <taxon>Pseudomonadota</taxon>
        <taxon>Alphaproteobacteria</taxon>
        <taxon>Rhodobacterales</taxon>
        <taxon>Paracoccaceae</taxon>
        <taxon>Agaricicola</taxon>
    </lineage>
</organism>
<accession>A0A8J2VKG8</accession>
<feature type="domain" description="Leucine-binding protein" evidence="6">
    <location>
        <begin position="26"/>
        <end position="375"/>
    </location>
</feature>
<reference evidence="7" key="2">
    <citation type="submission" date="2020-09" db="EMBL/GenBank/DDBJ databases">
        <authorList>
            <person name="Sun Q."/>
            <person name="Sedlacek I."/>
        </authorList>
    </citation>
    <scope>NUCLEOTIDE SEQUENCE</scope>
    <source>
        <strain evidence="7">CCM 7684</strain>
    </source>
</reference>
<keyword evidence="3 5" id="KW-0732">Signal</keyword>
<name>A0A8J2VKG8_9RHOB</name>
<dbReference type="PRINTS" id="PR00337">
    <property type="entry name" value="LEUILEVALBP"/>
</dbReference>
<evidence type="ECO:0000256" key="3">
    <source>
        <dbReference type="ARBA" id="ARBA00022729"/>
    </source>
</evidence>
<keyword evidence="8" id="KW-1185">Reference proteome</keyword>
<proteinExistence type="inferred from homology"/>
<dbReference type="SUPFAM" id="SSF53822">
    <property type="entry name" value="Periplasmic binding protein-like I"/>
    <property type="match status" value="1"/>
</dbReference>
<dbReference type="Gene3D" id="3.40.50.2300">
    <property type="match status" value="2"/>
</dbReference>
<dbReference type="EMBL" id="BMCP01000001">
    <property type="protein sequence ID" value="GGE34518.1"/>
    <property type="molecule type" value="Genomic_DNA"/>
</dbReference>
<dbReference type="GO" id="GO:0006865">
    <property type="term" value="P:amino acid transport"/>
    <property type="evidence" value="ECO:0007669"/>
    <property type="project" value="UniProtKB-KW"/>
</dbReference>
<reference evidence="7" key="1">
    <citation type="journal article" date="2014" name="Int. J. Syst. Evol. Microbiol.">
        <title>Complete genome sequence of Corynebacterium casei LMG S-19264T (=DSM 44701T), isolated from a smear-ripened cheese.</title>
        <authorList>
            <consortium name="US DOE Joint Genome Institute (JGI-PGF)"/>
            <person name="Walter F."/>
            <person name="Albersmeier A."/>
            <person name="Kalinowski J."/>
            <person name="Ruckert C."/>
        </authorList>
    </citation>
    <scope>NUCLEOTIDE SEQUENCE</scope>
    <source>
        <strain evidence="7">CCM 7684</strain>
    </source>
</reference>
<evidence type="ECO:0000259" key="6">
    <source>
        <dbReference type="Pfam" id="PF13458"/>
    </source>
</evidence>
<gene>
    <name evidence="7" type="ORF">GCM10007276_09930</name>
</gene>
<evidence type="ECO:0000256" key="2">
    <source>
        <dbReference type="ARBA" id="ARBA00022448"/>
    </source>
</evidence>
<keyword evidence="4" id="KW-0029">Amino-acid transport</keyword>
<dbReference type="InterPro" id="IPR028081">
    <property type="entry name" value="Leu-bd"/>
</dbReference>
<evidence type="ECO:0000256" key="4">
    <source>
        <dbReference type="ARBA" id="ARBA00022970"/>
    </source>
</evidence>
<dbReference type="InterPro" id="IPR000709">
    <property type="entry name" value="Leu_Ile_Val-bd"/>
</dbReference>
<dbReference type="Pfam" id="PF13458">
    <property type="entry name" value="Peripla_BP_6"/>
    <property type="match status" value="1"/>
</dbReference>
<comment type="similarity">
    <text evidence="1">Belongs to the leucine-binding protein family.</text>
</comment>
<dbReference type="PANTHER" id="PTHR30483">
    <property type="entry name" value="LEUCINE-SPECIFIC-BINDING PROTEIN"/>
    <property type="match status" value="1"/>
</dbReference>
<feature type="chain" id="PRO_5035237548" evidence="5">
    <location>
        <begin position="24"/>
        <end position="389"/>
    </location>
</feature>
<protein>
    <submittedName>
        <fullName evidence="7">ABC transporter substrate-binding protein</fullName>
    </submittedName>
</protein>
<sequence length="389" mass="42037">MTQKRLCITTLAVLSLLSAPAVAQETIKLGVLVSLSGAGATWGLAMKGAAELAAEDINNEGGLDVGGKKYKIDIVAYDDQYKSSEAITAANRLISQDGIKFMMGPMGSAPAVAIMPITTQAKVLTSTMAFTDKAMNKDTPYSFRPVLPSSLFSGPQAKWVVKKLGITKIAGFYPNDETGQALLKDNEEAYTAAGASFVIKETFERERTDFTPLLTRVIASDAEAIELSGNSPQTAGLIVKQAREFGWDKPIIRTGGDATADIINVAGAQFAEGVYVHQPLNAELPETKGYIDRWKARYKTEVNGFSPFFYVNMKMLFEGIKKAGTVDDTDKIRAAMLELKDYPSVLGPVSWTGEQKYGINHQLNAPFYIGQIRGGKSVTIATCDIDDCK</sequence>
<dbReference type="RefSeq" id="WP_188408560.1">
    <property type="nucleotide sequence ID" value="NZ_BMCP01000001.1"/>
</dbReference>
<evidence type="ECO:0000313" key="7">
    <source>
        <dbReference type="EMBL" id="GGE34518.1"/>
    </source>
</evidence>
<feature type="signal peptide" evidence="5">
    <location>
        <begin position="1"/>
        <end position="23"/>
    </location>
</feature>
<dbReference type="InterPro" id="IPR028082">
    <property type="entry name" value="Peripla_BP_I"/>
</dbReference>
<evidence type="ECO:0000256" key="1">
    <source>
        <dbReference type="ARBA" id="ARBA00010062"/>
    </source>
</evidence>
<dbReference type="Proteomes" id="UP000602745">
    <property type="component" value="Unassembled WGS sequence"/>
</dbReference>
<dbReference type="InterPro" id="IPR051010">
    <property type="entry name" value="BCAA_transport"/>
</dbReference>
<evidence type="ECO:0000256" key="5">
    <source>
        <dbReference type="SAM" id="SignalP"/>
    </source>
</evidence>
<dbReference type="PANTHER" id="PTHR30483:SF6">
    <property type="entry name" value="PERIPLASMIC BINDING PROTEIN OF ABC TRANSPORTER FOR NATURAL AMINO ACIDS"/>
    <property type="match status" value="1"/>
</dbReference>
<comment type="caution">
    <text evidence="7">The sequence shown here is derived from an EMBL/GenBank/DDBJ whole genome shotgun (WGS) entry which is preliminary data.</text>
</comment>
<dbReference type="AlphaFoldDB" id="A0A8J2VKG8"/>
<evidence type="ECO:0000313" key="8">
    <source>
        <dbReference type="Proteomes" id="UP000602745"/>
    </source>
</evidence>
<keyword evidence="2" id="KW-0813">Transport</keyword>